<dbReference type="AlphaFoldDB" id="A0A644Y554"/>
<keyword evidence="1" id="KW-0812">Transmembrane</keyword>
<feature type="transmembrane region" description="Helical" evidence="1">
    <location>
        <begin position="7"/>
        <end position="28"/>
    </location>
</feature>
<proteinExistence type="predicted"/>
<gene>
    <name evidence="2" type="ORF">SDC9_69534</name>
</gene>
<keyword evidence="1" id="KW-1133">Transmembrane helix</keyword>
<sequence>MSTSIQMYIMAVILLSMSVLSLIVFLAIGDSEALFTAICSASGAICILAIRANVWNKKKIINIKSDLYFLLSILFLGILECLFIYLFIYSDDNNWLAKIVFFAKWGRYFVLLIPVWIITLYNLKR</sequence>
<feature type="transmembrane region" description="Helical" evidence="1">
    <location>
        <begin position="34"/>
        <end position="55"/>
    </location>
</feature>
<accession>A0A644Y554</accession>
<feature type="transmembrane region" description="Helical" evidence="1">
    <location>
        <begin position="67"/>
        <end position="89"/>
    </location>
</feature>
<comment type="caution">
    <text evidence="2">The sequence shown here is derived from an EMBL/GenBank/DDBJ whole genome shotgun (WGS) entry which is preliminary data.</text>
</comment>
<organism evidence="2">
    <name type="scientific">bioreactor metagenome</name>
    <dbReference type="NCBI Taxonomy" id="1076179"/>
    <lineage>
        <taxon>unclassified sequences</taxon>
        <taxon>metagenomes</taxon>
        <taxon>ecological metagenomes</taxon>
    </lineage>
</organism>
<name>A0A644Y554_9ZZZZ</name>
<evidence type="ECO:0000256" key="1">
    <source>
        <dbReference type="SAM" id="Phobius"/>
    </source>
</evidence>
<dbReference type="EMBL" id="VSSQ01003950">
    <property type="protein sequence ID" value="MPM23071.1"/>
    <property type="molecule type" value="Genomic_DNA"/>
</dbReference>
<keyword evidence="1" id="KW-0472">Membrane</keyword>
<protein>
    <submittedName>
        <fullName evidence="2">Uncharacterized protein</fullName>
    </submittedName>
</protein>
<feature type="transmembrane region" description="Helical" evidence="1">
    <location>
        <begin position="105"/>
        <end position="123"/>
    </location>
</feature>
<evidence type="ECO:0000313" key="2">
    <source>
        <dbReference type="EMBL" id="MPM23071.1"/>
    </source>
</evidence>
<reference evidence="2" key="1">
    <citation type="submission" date="2019-08" db="EMBL/GenBank/DDBJ databases">
        <authorList>
            <person name="Kucharzyk K."/>
            <person name="Murdoch R.W."/>
            <person name="Higgins S."/>
            <person name="Loffler F."/>
        </authorList>
    </citation>
    <scope>NUCLEOTIDE SEQUENCE</scope>
</reference>